<evidence type="ECO:0000313" key="2">
    <source>
        <dbReference type="Proteomes" id="UP000380867"/>
    </source>
</evidence>
<dbReference type="NCBIfam" id="NF047843">
    <property type="entry name" value="MST_Rv0443"/>
    <property type="match status" value="1"/>
</dbReference>
<dbReference type="AlphaFoldDB" id="A0A5M4FBH9"/>
<dbReference type="OrthoDB" id="2363925at2"/>
<dbReference type="EMBL" id="SDPQ02000003">
    <property type="protein sequence ID" value="KAA1395756.1"/>
    <property type="molecule type" value="Genomic_DNA"/>
</dbReference>
<reference evidence="1" key="1">
    <citation type="submission" date="2019-09" db="EMBL/GenBank/DDBJ databases">
        <authorList>
            <person name="Li J."/>
        </authorList>
    </citation>
    <scope>NUCLEOTIDE SEQUENCE [LARGE SCALE GENOMIC DNA]</scope>
    <source>
        <strain evidence="1">JCM 14732</strain>
    </source>
</reference>
<proteinExistence type="predicted"/>
<dbReference type="Proteomes" id="UP000380867">
    <property type="component" value="Unassembled WGS sequence"/>
</dbReference>
<gene>
    <name evidence="1" type="ORF">ESP70_016595</name>
</gene>
<dbReference type="InterPro" id="IPR034660">
    <property type="entry name" value="DinB/YfiT-like"/>
</dbReference>
<dbReference type="Pfam" id="PF04978">
    <property type="entry name" value="MST"/>
    <property type="match status" value="1"/>
</dbReference>
<evidence type="ECO:0000313" key="1">
    <source>
        <dbReference type="EMBL" id="KAA1395756.1"/>
    </source>
</evidence>
<dbReference type="SUPFAM" id="SSF109854">
    <property type="entry name" value="DinB/YfiT-like putative metalloenzymes"/>
    <property type="match status" value="1"/>
</dbReference>
<accession>A0A5M4FBH9</accession>
<name>A0A5M4FBH9_9ACTN</name>
<dbReference type="Gene3D" id="1.20.120.450">
    <property type="entry name" value="dinb family like domain"/>
    <property type="match status" value="1"/>
</dbReference>
<dbReference type="RefSeq" id="WP_149690407.1">
    <property type="nucleotide sequence ID" value="NZ_SDPQ02000003.1"/>
</dbReference>
<dbReference type="InterPro" id="IPR007061">
    <property type="entry name" value="MST-like"/>
</dbReference>
<sequence>MTSAKDLLVDAFGRINEGSRMVVDGLTPADLSQRIAPGANTIGWLVWHLMRVQDNHVADAAGSDEVWGSAGWYKRFALPFDERATGYGHSRDDVDTVHVQAELLVGYAQAVTDVTLRYVEGLSDADLDRVVDDSWDPPVTLAVRLISVVGDDLKHLGQAEYVRGLL</sequence>
<keyword evidence="2" id="KW-1185">Reference proteome</keyword>
<protein>
    <submittedName>
        <fullName evidence="1">DUF664 domain-containing protein</fullName>
    </submittedName>
</protein>
<comment type="caution">
    <text evidence="1">The sequence shown here is derived from an EMBL/GenBank/DDBJ whole genome shotgun (WGS) entry which is preliminary data.</text>
</comment>
<organism evidence="1 2">
    <name type="scientific">Aeromicrobium ginsengisoli</name>
    <dbReference type="NCBI Taxonomy" id="363867"/>
    <lineage>
        <taxon>Bacteria</taxon>
        <taxon>Bacillati</taxon>
        <taxon>Actinomycetota</taxon>
        <taxon>Actinomycetes</taxon>
        <taxon>Propionibacteriales</taxon>
        <taxon>Nocardioidaceae</taxon>
        <taxon>Aeromicrobium</taxon>
    </lineage>
</organism>